<dbReference type="GO" id="GO:0009507">
    <property type="term" value="C:chloroplast"/>
    <property type="evidence" value="ECO:0007669"/>
    <property type="project" value="TreeGrafter"/>
</dbReference>
<dbReference type="STRING" id="69332.A0A388M154"/>
<dbReference type="GO" id="GO:0009506">
    <property type="term" value="C:plasmodesma"/>
    <property type="evidence" value="ECO:0007669"/>
    <property type="project" value="TreeGrafter"/>
</dbReference>
<accession>A0A388M154</accession>
<feature type="repeat" description="CHCR" evidence="1">
    <location>
        <begin position="176"/>
        <end position="322"/>
    </location>
</feature>
<dbReference type="InterPro" id="IPR000547">
    <property type="entry name" value="Clathrin_H-chain/VPS_repeat"/>
</dbReference>
<feature type="region of interest" description="Disordered" evidence="2">
    <location>
        <begin position="23"/>
        <end position="50"/>
    </location>
</feature>
<dbReference type="OMA" id="ATRMITH"/>
<dbReference type="SUPFAM" id="SSF48371">
    <property type="entry name" value="ARM repeat"/>
    <property type="match status" value="1"/>
</dbReference>
<dbReference type="Pfam" id="PF00637">
    <property type="entry name" value="Clathrin"/>
    <property type="match status" value="2"/>
</dbReference>
<name>A0A388M154_CHABU</name>
<evidence type="ECO:0000256" key="1">
    <source>
        <dbReference type="PROSITE-ProRule" id="PRU01006"/>
    </source>
</evidence>
<evidence type="ECO:0008006" key="5">
    <source>
        <dbReference type="Google" id="ProtNLM"/>
    </source>
</evidence>
<protein>
    <recommendedName>
        <fullName evidence="5">Clathrin heavy chain linker core motif domain-containing protein</fullName>
    </recommendedName>
</protein>
<organism evidence="3 4">
    <name type="scientific">Chara braunii</name>
    <name type="common">Braun's stonewort</name>
    <dbReference type="NCBI Taxonomy" id="69332"/>
    <lineage>
        <taxon>Eukaryota</taxon>
        <taxon>Viridiplantae</taxon>
        <taxon>Streptophyta</taxon>
        <taxon>Charophyceae</taxon>
        <taxon>Charales</taxon>
        <taxon>Characeae</taxon>
        <taxon>Chara</taxon>
    </lineage>
</organism>
<comment type="caution">
    <text evidence="3">The sequence shown here is derived from an EMBL/GenBank/DDBJ whole genome shotgun (WGS) entry which is preliminary data.</text>
</comment>
<dbReference type="GO" id="GO:0032051">
    <property type="term" value="F:clathrin light chain binding"/>
    <property type="evidence" value="ECO:0007669"/>
    <property type="project" value="TreeGrafter"/>
</dbReference>
<gene>
    <name evidence="3" type="ORF">CBR_g46780</name>
</gene>
<dbReference type="Gramene" id="GBG88212">
    <property type="protein sequence ID" value="GBG88212"/>
    <property type="gene ID" value="CBR_g46780"/>
</dbReference>
<dbReference type="GO" id="GO:0071439">
    <property type="term" value="C:clathrin complex"/>
    <property type="evidence" value="ECO:0007669"/>
    <property type="project" value="TreeGrafter"/>
</dbReference>
<dbReference type="PANTHER" id="PTHR10292:SF1">
    <property type="entry name" value="CLATHRIN HEAVY CHAIN"/>
    <property type="match status" value="1"/>
</dbReference>
<proteinExistence type="predicted"/>
<dbReference type="PANTHER" id="PTHR10292">
    <property type="entry name" value="CLATHRIN HEAVY CHAIN RELATED"/>
    <property type="match status" value="1"/>
</dbReference>
<dbReference type="GO" id="GO:0006886">
    <property type="term" value="P:intracellular protein transport"/>
    <property type="evidence" value="ECO:0007669"/>
    <property type="project" value="UniProtKB-UniRule"/>
</dbReference>
<dbReference type="PROSITE" id="PS50236">
    <property type="entry name" value="CHCR"/>
    <property type="match status" value="2"/>
</dbReference>
<dbReference type="OrthoDB" id="1641928at2759"/>
<feature type="repeat" description="CHCR" evidence="1">
    <location>
        <begin position="325"/>
        <end position="467"/>
    </location>
</feature>
<dbReference type="GO" id="GO:0005886">
    <property type="term" value="C:plasma membrane"/>
    <property type="evidence" value="ECO:0007669"/>
    <property type="project" value="TreeGrafter"/>
</dbReference>
<reference evidence="3 4" key="1">
    <citation type="journal article" date="2018" name="Cell">
        <title>The Chara Genome: Secondary Complexity and Implications for Plant Terrestrialization.</title>
        <authorList>
            <person name="Nishiyama T."/>
            <person name="Sakayama H."/>
            <person name="Vries J.D."/>
            <person name="Buschmann H."/>
            <person name="Saint-Marcoux D."/>
            <person name="Ullrich K.K."/>
            <person name="Haas F.B."/>
            <person name="Vanderstraeten L."/>
            <person name="Becker D."/>
            <person name="Lang D."/>
            <person name="Vosolsobe S."/>
            <person name="Rombauts S."/>
            <person name="Wilhelmsson P.K.I."/>
            <person name="Janitza P."/>
            <person name="Kern R."/>
            <person name="Heyl A."/>
            <person name="Rumpler F."/>
            <person name="Villalobos L.I.A.C."/>
            <person name="Clay J.M."/>
            <person name="Skokan R."/>
            <person name="Toyoda A."/>
            <person name="Suzuki Y."/>
            <person name="Kagoshima H."/>
            <person name="Schijlen E."/>
            <person name="Tajeshwar N."/>
            <person name="Catarino B."/>
            <person name="Hetherington A.J."/>
            <person name="Saltykova A."/>
            <person name="Bonnot C."/>
            <person name="Breuninger H."/>
            <person name="Symeonidi A."/>
            <person name="Radhakrishnan G.V."/>
            <person name="Van Nieuwerburgh F."/>
            <person name="Deforce D."/>
            <person name="Chang C."/>
            <person name="Karol K.G."/>
            <person name="Hedrich R."/>
            <person name="Ulvskov P."/>
            <person name="Glockner G."/>
            <person name="Delwiche C.F."/>
            <person name="Petrasek J."/>
            <person name="Van de Peer Y."/>
            <person name="Friml J."/>
            <person name="Beilby M."/>
            <person name="Dolan L."/>
            <person name="Kohara Y."/>
            <person name="Sugano S."/>
            <person name="Fujiyama A."/>
            <person name="Delaux P.-M."/>
            <person name="Quint M."/>
            <person name="TheiBen G."/>
            <person name="Hagemann M."/>
            <person name="Harholt J."/>
            <person name="Dunand C."/>
            <person name="Zachgo S."/>
            <person name="Langdale J."/>
            <person name="Maumus F."/>
            <person name="Straeten D.V.D."/>
            <person name="Gould S.B."/>
            <person name="Rensing S.A."/>
        </authorList>
    </citation>
    <scope>NUCLEOTIDE SEQUENCE [LARGE SCALE GENOMIC DNA]</scope>
    <source>
        <strain evidence="3 4">S276</strain>
    </source>
</reference>
<evidence type="ECO:0000313" key="3">
    <source>
        <dbReference type="EMBL" id="GBG88212.1"/>
    </source>
</evidence>
<dbReference type="EMBL" id="BFEA01000657">
    <property type="protein sequence ID" value="GBG88212.1"/>
    <property type="molecule type" value="Genomic_DNA"/>
</dbReference>
<dbReference type="GO" id="GO:0006898">
    <property type="term" value="P:receptor-mediated endocytosis"/>
    <property type="evidence" value="ECO:0007669"/>
    <property type="project" value="TreeGrafter"/>
</dbReference>
<keyword evidence="4" id="KW-1185">Reference proteome</keyword>
<dbReference type="Proteomes" id="UP000265515">
    <property type="component" value="Unassembled WGS sequence"/>
</dbReference>
<dbReference type="GO" id="GO:0005794">
    <property type="term" value="C:Golgi apparatus"/>
    <property type="evidence" value="ECO:0007669"/>
    <property type="project" value="TreeGrafter"/>
</dbReference>
<dbReference type="AlphaFoldDB" id="A0A388M154"/>
<dbReference type="InterPro" id="IPR055358">
    <property type="entry name" value="CHCR"/>
</dbReference>
<feature type="compositionally biased region" description="Basic and acidic residues" evidence="2">
    <location>
        <begin position="37"/>
        <end position="49"/>
    </location>
</feature>
<dbReference type="InterPro" id="IPR016024">
    <property type="entry name" value="ARM-type_fold"/>
</dbReference>
<dbReference type="SMART" id="SM00299">
    <property type="entry name" value="CLH"/>
    <property type="match status" value="2"/>
</dbReference>
<evidence type="ECO:0000313" key="4">
    <source>
        <dbReference type="Proteomes" id="UP000265515"/>
    </source>
</evidence>
<sequence length="494" mass="56375">MVEGGDGGRRGVLEGGWRRWTRREVGADGETSEAMDDEGRGGRRREEGFGRLGSCGHGGCSGPGEVMVGGGDGGRRRWWREVMEGGGDGGGSLWREEVMVEEAYGRRRRWRRKLMDGGGDGGGSLWREEAIMEEAYEGRRRWWREIGYRPDFLFLLQTIMTTDAGAAVDFAINMGRMEGGCPLDYNTITNLFLQRNMIREATTFLLDVLKPNLPEHAMLQTRVLEVNLLMFPKVAEAILATRMITHYDRPRIAQLCEKAGLYHRALEHYTDLMDIKRVVVNTHSISPQALVEYFGTLSREWALECMKEILLVNPRGNLQIVVQIAKEYSEQLGLEECVKIFEQFKSYEGLYFFLQPLIATSEDKKIHFKYIEAAAKMNQLQEVERVTRESNHYDPEKVLDFLLDIKLPDSRPLINVCDRFNYVPQLIHHLYSNKLLRYIEGYVQKVNPGNTHIVVGKLVDEEAPEDFIKGLIISVRSLLPVEPLVEACEKRSVP</sequence>
<evidence type="ECO:0000256" key="2">
    <source>
        <dbReference type="SAM" id="MobiDB-lite"/>
    </source>
</evidence>